<name>A0A914XAZ3_9BILA</name>
<accession>A0A914XAZ3</accession>
<dbReference type="Proteomes" id="UP000887566">
    <property type="component" value="Unplaced"/>
</dbReference>
<keyword evidence="2" id="KW-1185">Reference proteome</keyword>
<dbReference type="AlphaFoldDB" id="A0A914XAZ3"/>
<protein>
    <submittedName>
        <fullName evidence="3">Uncharacterized protein</fullName>
    </submittedName>
</protein>
<feature type="signal peptide" evidence="1">
    <location>
        <begin position="1"/>
        <end position="16"/>
    </location>
</feature>
<feature type="chain" id="PRO_5037240923" evidence="1">
    <location>
        <begin position="17"/>
        <end position="110"/>
    </location>
</feature>
<proteinExistence type="predicted"/>
<keyword evidence="1" id="KW-0732">Signal</keyword>
<dbReference type="WBParaSite" id="PSAMB.scaffold7185size8086.g29723.t1">
    <property type="protein sequence ID" value="PSAMB.scaffold7185size8086.g29723.t1"/>
    <property type="gene ID" value="PSAMB.scaffold7185size8086.g29723"/>
</dbReference>
<sequence length="110" mass="12371">MRVILVLAALFSLSAAYPRWYNYGVFDLGQNIERRSSQPQLGTRLEPRGGSLVSGRGAFRPGYADDSLANILAGFDGRRKRMSPNSDDDLSRQIDLVIPTRFLDAFRVRH</sequence>
<evidence type="ECO:0000313" key="2">
    <source>
        <dbReference type="Proteomes" id="UP000887566"/>
    </source>
</evidence>
<organism evidence="2 3">
    <name type="scientific">Plectus sambesii</name>
    <dbReference type="NCBI Taxonomy" id="2011161"/>
    <lineage>
        <taxon>Eukaryota</taxon>
        <taxon>Metazoa</taxon>
        <taxon>Ecdysozoa</taxon>
        <taxon>Nematoda</taxon>
        <taxon>Chromadorea</taxon>
        <taxon>Plectida</taxon>
        <taxon>Plectina</taxon>
        <taxon>Plectoidea</taxon>
        <taxon>Plectidae</taxon>
        <taxon>Plectus</taxon>
    </lineage>
</organism>
<evidence type="ECO:0000256" key="1">
    <source>
        <dbReference type="SAM" id="SignalP"/>
    </source>
</evidence>
<reference evidence="3" key="1">
    <citation type="submission" date="2022-11" db="UniProtKB">
        <authorList>
            <consortium name="WormBaseParasite"/>
        </authorList>
    </citation>
    <scope>IDENTIFICATION</scope>
</reference>
<evidence type="ECO:0000313" key="3">
    <source>
        <dbReference type="WBParaSite" id="PSAMB.scaffold7185size8086.g29723.t1"/>
    </source>
</evidence>